<reference evidence="3" key="2">
    <citation type="submission" date="2012-11" db="EMBL/GenBank/DDBJ databases">
        <authorList>
            <person name="Kuo A."/>
            <person name="Curtis B.A."/>
            <person name="Tanifuji G."/>
            <person name="Burki F."/>
            <person name="Gruber A."/>
            <person name="Irimia M."/>
            <person name="Maruyama S."/>
            <person name="Arias M.C."/>
            <person name="Ball S.G."/>
            <person name="Gile G.H."/>
            <person name="Hirakawa Y."/>
            <person name="Hopkins J.F."/>
            <person name="Rensing S.A."/>
            <person name="Schmutz J."/>
            <person name="Symeonidi A."/>
            <person name="Elias M."/>
            <person name="Eveleigh R.J."/>
            <person name="Herman E.K."/>
            <person name="Klute M.J."/>
            <person name="Nakayama T."/>
            <person name="Obornik M."/>
            <person name="Reyes-Prieto A."/>
            <person name="Armbrust E.V."/>
            <person name="Aves S.J."/>
            <person name="Beiko R.G."/>
            <person name="Coutinho P."/>
            <person name="Dacks J.B."/>
            <person name="Durnford D.G."/>
            <person name="Fast N.M."/>
            <person name="Green B.R."/>
            <person name="Grisdale C."/>
            <person name="Hempe F."/>
            <person name="Henrissat B."/>
            <person name="Hoppner M.P."/>
            <person name="Ishida K.-I."/>
            <person name="Kim E."/>
            <person name="Koreny L."/>
            <person name="Kroth P.G."/>
            <person name="Liu Y."/>
            <person name="Malik S.-B."/>
            <person name="Maier U.G."/>
            <person name="McRose D."/>
            <person name="Mock T."/>
            <person name="Neilson J.A."/>
            <person name="Onodera N.T."/>
            <person name="Poole A.M."/>
            <person name="Pritham E.J."/>
            <person name="Richards T.A."/>
            <person name="Rocap G."/>
            <person name="Roy S.W."/>
            <person name="Sarai C."/>
            <person name="Schaack S."/>
            <person name="Shirato S."/>
            <person name="Slamovits C.H."/>
            <person name="Spencer D.F."/>
            <person name="Suzuki S."/>
            <person name="Worden A.Z."/>
            <person name="Zauner S."/>
            <person name="Barry K."/>
            <person name="Bell C."/>
            <person name="Bharti A.K."/>
            <person name="Crow J.A."/>
            <person name="Grimwood J."/>
            <person name="Kramer R."/>
            <person name="Lindquist E."/>
            <person name="Lucas S."/>
            <person name="Salamov A."/>
            <person name="McFadden G.I."/>
            <person name="Lane C.E."/>
            <person name="Keeling P.J."/>
            <person name="Gray M.W."/>
            <person name="Grigoriev I.V."/>
            <person name="Archibald J.M."/>
        </authorList>
    </citation>
    <scope>NUCLEOTIDE SEQUENCE</scope>
    <source>
        <strain evidence="3">CCMP2712</strain>
    </source>
</reference>
<dbReference type="Proteomes" id="UP000011087">
    <property type="component" value="Unassembled WGS sequence"/>
</dbReference>
<accession>L1JU95</accession>
<dbReference type="PaxDb" id="55529-EKX51992"/>
<dbReference type="EnsemblProtists" id="EKX51992">
    <property type="protein sequence ID" value="EKX51992"/>
    <property type="gene ID" value="GUITHDRAFT_102606"/>
</dbReference>
<dbReference type="EMBL" id="JH992974">
    <property type="protein sequence ID" value="EKX51992.1"/>
    <property type="molecule type" value="Genomic_DNA"/>
</dbReference>
<sequence length="80" mass="8146">MCIASPAASTASCAMALPAESVPPRPAEKATGALSPGTFLEYYGCGATACVVTDGRNLRTDFRKGIKGNATSRRGGGRKP</sequence>
<reference evidence="2" key="3">
    <citation type="submission" date="2016-03" db="UniProtKB">
        <authorList>
            <consortium name="EnsemblProtists"/>
        </authorList>
    </citation>
    <scope>IDENTIFICATION</scope>
</reference>
<protein>
    <submittedName>
        <fullName evidence="1 2">Uncharacterized protein</fullName>
    </submittedName>
</protein>
<name>L1JU95_GUITC</name>
<dbReference type="KEGG" id="gtt:GUITHDRAFT_102606"/>
<keyword evidence="3" id="KW-1185">Reference proteome</keyword>
<organism evidence="1">
    <name type="scientific">Guillardia theta (strain CCMP2712)</name>
    <name type="common">Cryptophyte</name>
    <dbReference type="NCBI Taxonomy" id="905079"/>
    <lineage>
        <taxon>Eukaryota</taxon>
        <taxon>Cryptophyceae</taxon>
        <taxon>Pyrenomonadales</taxon>
        <taxon>Geminigeraceae</taxon>
        <taxon>Guillardia</taxon>
    </lineage>
</organism>
<dbReference type="RefSeq" id="XP_005838972.1">
    <property type="nucleotide sequence ID" value="XM_005838915.1"/>
</dbReference>
<evidence type="ECO:0000313" key="3">
    <source>
        <dbReference type="Proteomes" id="UP000011087"/>
    </source>
</evidence>
<dbReference type="GeneID" id="17308442"/>
<dbReference type="AlphaFoldDB" id="L1JU95"/>
<evidence type="ECO:0000313" key="2">
    <source>
        <dbReference type="EnsemblProtists" id="EKX51992"/>
    </source>
</evidence>
<dbReference type="HOGENOM" id="CLU_2594857_0_0_1"/>
<proteinExistence type="predicted"/>
<evidence type="ECO:0000313" key="1">
    <source>
        <dbReference type="EMBL" id="EKX51992.1"/>
    </source>
</evidence>
<reference evidence="1 3" key="1">
    <citation type="journal article" date="2012" name="Nature">
        <title>Algal genomes reveal evolutionary mosaicism and the fate of nucleomorphs.</title>
        <authorList>
            <consortium name="DOE Joint Genome Institute"/>
            <person name="Curtis B.A."/>
            <person name="Tanifuji G."/>
            <person name="Burki F."/>
            <person name="Gruber A."/>
            <person name="Irimia M."/>
            <person name="Maruyama S."/>
            <person name="Arias M.C."/>
            <person name="Ball S.G."/>
            <person name="Gile G.H."/>
            <person name="Hirakawa Y."/>
            <person name="Hopkins J.F."/>
            <person name="Kuo A."/>
            <person name="Rensing S.A."/>
            <person name="Schmutz J."/>
            <person name="Symeonidi A."/>
            <person name="Elias M."/>
            <person name="Eveleigh R.J."/>
            <person name="Herman E.K."/>
            <person name="Klute M.J."/>
            <person name="Nakayama T."/>
            <person name="Obornik M."/>
            <person name="Reyes-Prieto A."/>
            <person name="Armbrust E.V."/>
            <person name="Aves S.J."/>
            <person name="Beiko R.G."/>
            <person name="Coutinho P."/>
            <person name="Dacks J.B."/>
            <person name="Durnford D.G."/>
            <person name="Fast N.M."/>
            <person name="Green B.R."/>
            <person name="Grisdale C.J."/>
            <person name="Hempel F."/>
            <person name="Henrissat B."/>
            <person name="Hoppner M.P."/>
            <person name="Ishida K."/>
            <person name="Kim E."/>
            <person name="Koreny L."/>
            <person name="Kroth P.G."/>
            <person name="Liu Y."/>
            <person name="Malik S.B."/>
            <person name="Maier U.G."/>
            <person name="McRose D."/>
            <person name="Mock T."/>
            <person name="Neilson J.A."/>
            <person name="Onodera N.T."/>
            <person name="Poole A.M."/>
            <person name="Pritham E.J."/>
            <person name="Richards T.A."/>
            <person name="Rocap G."/>
            <person name="Roy S.W."/>
            <person name="Sarai C."/>
            <person name="Schaack S."/>
            <person name="Shirato S."/>
            <person name="Slamovits C.H."/>
            <person name="Spencer D.F."/>
            <person name="Suzuki S."/>
            <person name="Worden A.Z."/>
            <person name="Zauner S."/>
            <person name="Barry K."/>
            <person name="Bell C."/>
            <person name="Bharti A.K."/>
            <person name="Crow J.A."/>
            <person name="Grimwood J."/>
            <person name="Kramer R."/>
            <person name="Lindquist E."/>
            <person name="Lucas S."/>
            <person name="Salamov A."/>
            <person name="McFadden G.I."/>
            <person name="Lane C.E."/>
            <person name="Keeling P.J."/>
            <person name="Gray M.W."/>
            <person name="Grigoriev I.V."/>
            <person name="Archibald J.M."/>
        </authorList>
    </citation>
    <scope>NUCLEOTIDE SEQUENCE</scope>
    <source>
        <strain evidence="1 3">CCMP2712</strain>
    </source>
</reference>
<gene>
    <name evidence="1" type="ORF">GUITHDRAFT_102606</name>
</gene>